<dbReference type="InterPro" id="IPR012373">
    <property type="entry name" value="Ferrdict_sens_TM"/>
</dbReference>
<gene>
    <name evidence="4" type="ORF">BA92_06495</name>
    <name evidence="5" type="ORF">IE90_04590</name>
</gene>
<dbReference type="EMBL" id="JPIT01000015">
    <property type="protein sequence ID" value="KIO46412.1"/>
    <property type="molecule type" value="Genomic_DNA"/>
</dbReference>
<organism evidence="4 7">
    <name type="scientific">Sanguibacteroides justesenii</name>
    <dbReference type="NCBI Taxonomy" id="1547597"/>
    <lineage>
        <taxon>Bacteria</taxon>
        <taxon>Pseudomonadati</taxon>
        <taxon>Bacteroidota</taxon>
        <taxon>Bacteroidia</taxon>
        <taxon>Bacteroidales</taxon>
        <taxon>Porphyromonadaceae</taxon>
        <taxon>Sanguibacteroides</taxon>
    </lineage>
</organism>
<protein>
    <recommendedName>
        <fullName evidence="8">FecR family protein</fullName>
    </recommendedName>
</protein>
<reference evidence="5 6" key="2">
    <citation type="submission" date="2014-07" db="EMBL/GenBank/DDBJ databases">
        <title>Porphyromonadaceae bacterium OUH 334697 = ATCC BAA-2682 = DSM 28341 draft genome.</title>
        <authorList>
            <person name="Sydenham T.V."/>
            <person name="Hasman H."/>
            <person name="Justesen U.S."/>
        </authorList>
    </citation>
    <scope>NUCLEOTIDE SEQUENCE [LARGE SCALE GENOMIC DNA]</scope>
    <source>
        <strain evidence="5 6">OUH 334697</strain>
    </source>
</reference>
<dbReference type="EMBL" id="JPIU01000038">
    <property type="protein sequence ID" value="KIO44683.1"/>
    <property type="molecule type" value="Genomic_DNA"/>
</dbReference>
<evidence type="ECO:0008006" key="8">
    <source>
        <dbReference type="Google" id="ProtNLM"/>
    </source>
</evidence>
<keyword evidence="7" id="KW-1185">Reference proteome</keyword>
<dbReference type="Pfam" id="PF04773">
    <property type="entry name" value="FecR"/>
    <property type="match status" value="1"/>
</dbReference>
<name>A0A0C3ME17_9PORP</name>
<dbReference type="PANTHER" id="PTHR30273:SF2">
    <property type="entry name" value="PROTEIN FECR"/>
    <property type="match status" value="1"/>
</dbReference>
<dbReference type="GO" id="GO:0016989">
    <property type="term" value="F:sigma factor antagonist activity"/>
    <property type="evidence" value="ECO:0007669"/>
    <property type="project" value="TreeGrafter"/>
</dbReference>
<evidence type="ECO:0000256" key="1">
    <source>
        <dbReference type="SAM" id="Phobius"/>
    </source>
</evidence>
<reference evidence="4 7" key="1">
    <citation type="submission" date="2014-07" db="EMBL/GenBank/DDBJ databases">
        <title>Porphyromonadaceae bacterium OUH 308042 = ATCC BAA-2681 = DSM 28342 draft genome.</title>
        <authorList>
            <person name="Sydenham T.V."/>
            <person name="Hasman H."/>
            <person name="Justensen U.S."/>
        </authorList>
    </citation>
    <scope>NUCLEOTIDE SEQUENCE [LARGE SCALE GENOMIC DNA]</scope>
    <source>
        <strain evidence="4 7">OUH 308042</strain>
    </source>
</reference>
<keyword evidence="1" id="KW-0812">Transmembrane</keyword>
<feature type="domain" description="FecR protein" evidence="2">
    <location>
        <begin position="179"/>
        <end position="273"/>
    </location>
</feature>
<evidence type="ECO:0000259" key="2">
    <source>
        <dbReference type="Pfam" id="PF04773"/>
    </source>
</evidence>
<dbReference type="InterPro" id="IPR006860">
    <property type="entry name" value="FecR"/>
</dbReference>
<evidence type="ECO:0000313" key="5">
    <source>
        <dbReference type="EMBL" id="KIO46412.1"/>
    </source>
</evidence>
<dbReference type="InterPro" id="IPR032508">
    <property type="entry name" value="FecR_C"/>
</dbReference>
<evidence type="ECO:0000259" key="3">
    <source>
        <dbReference type="Pfam" id="PF16344"/>
    </source>
</evidence>
<evidence type="ECO:0000313" key="7">
    <source>
        <dbReference type="Proteomes" id="UP000031980"/>
    </source>
</evidence>
<dbReference type="AlphaFoldDB" id="A0A0C3ME17"/>
<sequence>MRVCKIDKIKKIIVKQIIGSISELEKQELDTWLLQSEEHEKLFEKITSGEFINQAITDDNVTIKRDVWRKIDRRISKKRSILMYRHLIRVAAVVLIFLGVGFYYMMRKDISKQAPLLTEEKILPGKSMAILELAGGRKIVLNNDTVFRLEAAGSVMVNRRDTLDISGESVQNSIIEYHTIRIPRGGEYVAKLSEGTVVCLNAESELRVPSVFDADSREVYFSGEGYFSVAQDSNRPFIVHVNGLDIRVLGTEFVLRSYRYEKEMVTTLVKGVVDVIGVHDSCRLFPDYQARISKDGKIGVRQVDVYRYLAWKKGRMVFENERLETIMDELSRWYDVNVSYCSPDLKDLRFTMDIKKYSNLDEFISLMEKMNKIFFRIKNKTIVVEKL</sequence>
<proteinExistence type="predicted"/>
<dbReference type="Gene3D" id="3.55.50.30">
    <property type="match status" value="1"/>
</dbReference>
<dbReference type="Gene3D" id="2.60.120.1440">
    <property type="match status" value="1"/>
</dbReference>
<feature type="domain" description="Protein FecR C-terminal" evidence="3">
    <location>
        <begin position="315"/>
        <end position="384"/>
    </location>
</feature>
<dbReference type="Proteomes" id="UP000031980">
    <property type="component" value="Unassembled WGS sequence"/>
</dbReference>
<dbReference type="PANTHER" id="PTHR30273">
    <property type="entry name" value="PERIPLASMIC SIGNAL SENSOR AND SIGMA FACTOR ACTIVATOR FECR-RELATED"/>
    <property type="match status" value="1"/>
</dbReference>
<accession>A0A0C3ME17</accession>
<feature type="transmembrane region" description="Helical" evidence="1">
    <location>
        <begin position="87"/>
        <end position="106"/>
    </location>
</feature>
<dbReference type="Pfam" id="PF16344">
    <property type="entry name" value="FecR_C"/>
    <property type="match status" value="1"/>
</dbReference>
<comment type="caution">
    <text evidence="4">The sequence shown here is derived from an EMBL/GenBank/DDBJ whole genome shotgun (WGS) entry which is preliminary data.</text>
</comment>
<keyword evidence="1" id="KW-0472">Membrane</keyword>
<evidence type="ECO:0000313" key="4">
    <source>
        <dbReference type="EMBL" id="KIO44683.1"/>
    </source>
</evidence>
<dbReference type="Proteomes" id="UP000031937">
    <property type="component" value="Unassembled WGS sequence"/>
</dbReference>
<dbReference type="RefSeq" id="WP_041502700.1">
    <property type="nucleotide sequence ID" value="NZ_JPIT01000015.1"/>
</dbReference>
<keyword evidence="1" id="KW-1133">Transmembrane helix</keyword>
<evidence type="ECO:0000313" key="6">
    <source>
        <dbReference type="Proteomes" id="UP000031937"/>
    </source>
</evidence>